<evidence type="ECO:0000313" key="2">
    <source>
        <dbReference type="Proteomes" id="UP000261174"/>
    </source>
</evidence>
<dbReference type="RefSeq" id="WP_116857127.1">
    <property type="nucleotide sequence ID" value="NZ_QTJV01000016.1"/>
</dbReference>
<evidence type="ECO:0000313" key="1">
    <source>
        <dbReference type="EMBL" id="RFM31092.1"/>
    </source>
</evidence>
<dbReference type="OrthoDB" id="1551126at2"/>
<sequence>MFSFFKKKKVSVRSVTVPNFGWNLLRSEPGVMQWLHPEQTMAISVNFFNIPPDLPTMKNVKLLRNFYRHMVAGANGGLVQVDLIRINDMPMLKTIFKIPQGDEGVKYFASLTMAFETCSFVIKIETGPMPNDGMREALAADYLMKGGADFATLQQEWSADPYDKDFKEGLLMNKSEQEVIDALFPAHFLSQVRTLIAQVEMEMKWGDEVDKLKLFDN</sequence>
<dbReference type="Proteomes" id="UP000261174">
    <property type="component" value="Unassembled WGS sequence"/>
</dbReference>
<comment type="caution">
    <text evidence="1">The sequence shown here is derived from an EMBL/GenBank/DDBJ whole genome shotgun (WGS) entry which is preliminary data.</text>
</comment>
<dbReference type="AlphaFoldDB" id="A0A3E1NT51"/>
<protein>
    <submittedName>
        <fullName evidence="1">Uncharacterized protein</fullName>
    </submittedName>
</protein>
<organism evidence="1 2">
    <name type="scientific">Chitinophaga silvisoli</name>
    <dbReference type="NCBI Taxonomy" id="2291814"/>
    <lineage>
        <taxon>Bacteria</taxon>
        <taxon>Pseudomonadati</taxon>
        <taxon>Bacteroidota</taxon>
        <taxon>Chitinophagia</taxon>
        <taxon>Chitinophagales</taxon>
        <taxon>Chitinophagaceae</taxon>
        <taxon>Chitinophaga</taxon>
    </lineage>
</organism>
<keyword evidence="2" id="KW-1185">Reference proteome</keyword>
<gene>
    <name evidence="1" type="ORF">DXN04_30080</name>
</gene>
<dbReference type="EMBL" id="QTJV01000016">
    <property type="protein sequence ID" value="RFM31092.1"/>
    <property type="molecule type" value="Genomic_DNA"/>
</dbReference>
<reference evidence="1 2" key="1">
    <citation type="submission" date="2018-08" db="EMBL/GenBank/DDBJ databases">
        <title>Chitinophaga sp. K20C18050901, a novel bacterium isolated from forest soil.</title>
        <authorList>
            <person name="Wang C."/>
        </authorList>
    </citation>
    <scope>NUCLEOTIDE SEQUENCE [LARGE SCALE GENOMIC DNA]</scope>
    <source>
        <strain evidence="1 2">K20C18050901</strain>
    </source>
</reference>
<accession>A0A3E1NT51</accession>
<proteinExistence type="predicted"/>
<name>A0A3E1NT51_9BACT</name>